<evidence type="ECO:0000313" key="2">
    <source>
        <dbReference type="EMBL" id="CAD6224069.1"/>
    </source>
</evidence>
<dbReference type="Proteomes" id="UP000604825">
    <property type="component" value="Unassembled WGS sequence"/>
</dbReference>
<feature type="region of interest" description="Disordered" evidence="1">
    <location>
        <begin position="123"/>
        <end position="146"/>
    </location>
</feature>
<dbReference type="AlphaFoldDB" id="A0A811NNI1"/>
<accession>A0A811NNI1</accession>
<comment type="caution">
    <text evidence="2">The sequence shown here is derived from an EMBL/GenBank/DDBJ whole genome shotgun (WGS) entry which is preliminary data.</text>
</comment>
<reference evidence="2" key="1">
    <citation type="submission" date="2020-10" db="EMBL/GenBank/DDBJ databases">
        <authorList>
            <person name="Han B."/>
            <person name="Lu T."/>
            <person name="Zhao Q."/>
            <person name="Huang X."/>
            <person name="Zhao Y."/>
        </authorList>
    </citation>
    <scope>NUCLEOTIDE SEQUENCE</scope>
</reference>
<gene>
    <name evidence="2" type="ORF">NCGR_LOCUS16398</name>
</gene>
<dbReference type="EMBL" id="CAJGYO010000004">
    <property type="protein sequence ID" value="CAD6224069.1"/>
    <property type="molecule type" value="Genomic_DNA"/>
</dbReference>
<name>A0A811NNI1_9POAL</name>
<feature type="compositionally biased region" description="Basic and acidic residues" evidence="1">
    <location>
        <begin position="132"/>
        <end position="146"/>
    </location>
</feature>
<organism evidence="2 3">
    <name type="scientific">Miscanthus lutarioriparius</name>
    <dbReference type="NCBI Taxonomy" id="422564"/>
    <lineage>
        <taxon>Eukaryota</taxon>
        <taxon>Viridiplantae</taxon>
        <taxon>Streptophyta</taxon>
        <taxon>Embryophyta</taxon>
        <taxon>Tracheophyta</taxon>
        <taxon>Spermatophyta</taxon>
        <taxon>Magnoliopsida</taxon>
        <taxon>Liliopsida</taxon>
        <taxon>Poales</taxon>
        <taxon>Poaceae</taxon>
        <taxon>PACMAD clade</taxon>
        <taxon>Panicoideae</taxon>
        <taxon>Andropogonodae</taxon>
        <taxon>Andropogoneae</taxon>
        <taxon>Saccharinae</taxon>
        <taxon>Miscanthus</taxon>
    </lineage>
</organism>
<keyword evidence="3" id="KW-1185">Reference proteome</keyword>
<proteinExistence type="predicted"/>
<dbReference type="Gene3D" id="2.60.120.620">
    <property type="entry name" value="q2cbj1_9rhob like domain"/>
    <property type="match status" value="1"/>
</dbReference>
<evidence type="ECO:0000313" key="3">
    <source>
        <dbReference type="Proteomes" id="UP000604825"/>
    </source>
</evidence>
<sequence length="146" mass="16705">MRTRLRLPVVLLSCSLFFLAGFFGSLLFTQDPEEADMPVPRERLLETAWPEMPYGESGEAAPSVIPYQVMSRSGSISARRLPHIRRDEHWCGQILSWHPRALYFPQFATSEQCENIVKTAKERPKPSTLALRKGETMESKKGIRTR</sequence>
<dbReference type="OrthoDB" id="1937761at2759"/>
<evidence type="ECO:0000256" key="1">
    <source>
        <dbReference type="SAM" id="MobiDB-lite"/>
    </source>
</evidence>
<protein>
    <submittedName>
        <fullName evidence="2">Uncharacterized protein</fullName>
    </submittedName>
</protein>